<sequence>MFGFPISQKLVTDLIMSSLPDSYSQFVMYYNMSNMEKSISELHLMLKTAEQNVKKLIANVLVIQKGKDMKKKAKGKGLSRLL</sequence>
<keyword evidence="1" id="KW-0175">Coiled coil</keyword>
<feature type="coiled-coil region" evidence="1">
    <location>
        <begin position="32"/>
        <end position="59"/>
    </location>
</feature>
<reference evidence="2 3" key="1">
    <citation type="submission" date="2024-01" db="EMBL/GenBank/DDBJ databases">
        <title>Genome assemblies of Stephania.</title>
        <authorList>
            <person name="Yang L."/>
        </authorList>
    </citation>
    <scope>NUCLEOTIDE SEQUENCE [LARGE SCALE GENOMIC DNA]</scope>
    <source>
        <strain evidence="2">JXDWG</strain>
        <tissue evidence="2">Leaf</tissue>
    </source>
</reference>
<organism evidence="2 3">
    <name type="scientific">Stephania cephalantha</name>
    <dbReference type="NCBI Taxonomy" id="152367"/>
    <lineage>
        <taxon>Eukaryota</taxon>
        <taxon>Viridiplantae</taxon>
        <taxon>Streptophyta</taxon>
        <taxon>Embryophyta</taxon>
        <taxon>Tracheophyta</taxon>
        <taxon>Spermatophyta</taxon>
        <taxon>Magnoliopsida</taxon>
        <taxon>Ranunculales</taxon>
        <taxon>Menispermaceae</taxon>
        <taxon>Menispermoideae</taxon>
        <taxon>Cissampelideae</taxon>
        <taxon>Stephania</taxon>
    </lineage>
</organism>
<keyword evidence="3" id="KW-1185">Reference proteome</keyword>
<evidence type="ECO:0000256" key="1">
    <source>
        <dbReference type="SAM" id="Coils"/>
    </source>
</evidence>
<comment type="caution">
    <text evidence="2">The sequence shown here is derived from an EMBL/GenBank/DDBJ whole genome shotgun (WGS) entry which is preliminary data.</text>
</comment>
<evidence type="ECO:0000313" key="3">
    <source>
        <dbReference type="Proteomes" id="UP001419268"/>
    </source>
</evidence>
<accession>A0AAP0JUN2</accession>
<proteinExistence type="predicted"/>
<protein>
    <submittedName>
        <fullName evidence="2">Uncharacterized protein</fullName>
    </submittedName>
</protein>
<dbReference type="Proteomes" id="UP001419268">
    <property type="component" value="Unassembled WGS sequence"/>
</dbReference>
<dbReference type="EMBL" id="JBBNAG010000004">
    <property type="protein sequence ID" value="KAK9140563.1"/>
    <property type="molecule type" value="Genomic_DNA"/>
</dbReference>
<gene>
    <name evidence="2" type="ORF">Scep_010244</name>
</gene>
<dbReference type="AlphaFoldDB" id="A0AAP0JUN2"/>
<evidence type="ECO:0000313" key="2">
    <source>
        <dbReference type="EMBL" id="KAK9140563.1"/>
    </source>
</evidence>
<name>A0AAP0JUN2_9MAGN</name>